<sequence length="199" mass="22228">MKRRVGQFAAISALTLVLALVFKSMLTQTMALHMLVHIPLILFSGIFAGAAASALGRDRNPAWLDSLLDRYARYNEFGVPGLLAASFAGAFWMIPKALDDVLVSVPADIMKFVGLFIAGLVLFDSLRRSSSVIKLFFVGNFSWMSAIVGLLYQENPERLCNFYLLGDQELAGRGLVAIAILLPVLWLWTERQRVRRFFR</sequence>
<dbReference type="AlphaFoldDB" id="A0A410G841"/>
<feature type="transmembrane region" description="Helical" evidence="1">
    <location>
        <begin position="135"/>
        <end position="152"/>
    </location>
</feature>
<dbReference type="RefSeq" id="WP_128353536.1">
    <property type="nucleotide sequence ID" value="NZ_CP022987.1"/>
</dbReference>
<organism evidence="2 3">
    <name type="scientific">Pollutimonas thiosulfatoxidans</name>
    <dbReference type="NCBI Taxonomy" id="2028345"/>
    <lineage>
        <taxon>Bacteria</taxon>
        <taxon>Pseudomonadati</taxon>
        <taxon>Pseudomonadota</taxon>
        <taxon>Betaproteobacteria</taxon>
        <taxon>Burkholderiales</taxon>
        <taxon>Alcaligenaceae</taxon>
        <taxon>Pollutimonas</taxon>
    </lineage>
</organism>
<accession>A0A410G841</accession>
<dbReference type="EMBL" id="CP022987">
    <property type="protein sequence ID" value="QAA92489.1"/>
    <property type="molecule type" value="Genomic_DNA"/>
</dbReference>
<evidence type="ECO:0000256" key="1">
    <source>
        <dbReference type="SAM" id="Phobius"/>
    </source>
</evidence>
<dbReference type="KEGG" id="pus:CKA81_00475"/>
<feature type="transmembrane region" description="Helical" evidence="1">
    <location>
        <begin position="101"/>
        <end position="123"/>
    </location>
</feature>
<feature type="transmembrane region" description="Helical" evidence="1">
    <location>
        <begin position="172"/>
        <end position="189"/>
    </location>
</feature>
<protein>
    <submittedName>
        <fullName evidence="2">Uncharacterized protein</fullName>
    </submittedName>
</protein>
<reference evidence="2 3" key="1">
    <citation type="submission" date="2017-08" db="EMBL/GenBank/DDBJ databases">
        <authorList>
            <person name="Park S.-J."/>
            <person name="Kim H."/>
        </authorList>
    </citation>
    <scope>NUCLEOTIDE SEQUENCE [LARGE SCALE GENOMIC DNA]</scope>
    <source>
        <strain evidence="3">ye3</strain>
    </source>
</reference>
<gene>
    <name evidence="2" type="ORF">CKA81_00475</name>
</gene>
<keyword evidence="3" id="KW-1185">Reference proteome</keyword>
<evidence type="ECO:0000313" key="3">
    <source>
        <dbReference type="Proteomes" id="UP000283474"/>
    </source>
</evidence>
<proteinExistence type="predicted"/>
<keyword evidence="1" id="KW-0812">Transmembrane</keyword>
<feature type="transmembrane region" description="Helical" evidence="1">
    <location>
        <begin position="35"/>
        <end position="56"/>
    </location>
</feature>
<keyword evidence="1" id="KW-0472">Membrane</keyword>
<evidence type="ECO:0000313" key="2">
    <source>
        <dbReference type="EMBL" id="QAA92489.1"/>
    </source>
</evidence>
<keyword evidence="1" id="KW-1133">Transmembrane helix</keyword>
<name>A0A410G841_9BURK</name>
<feature type="transmembrane region" description="Helical" evidence="1">
    <location>
        <begin position="77"/>
        <end position="95"/>
    </location>
</feature>
<dbReference type="OrthoDB" id="2388670at2"/>
<dbReference type="Proteomes" id="UP000283474">
    <property type="component" value="Chromosome"/>
</dbReference>